<keyword evidence="6 10" id="KW-1133">Transmembrane helix</keyword>
<evidence type="ECO:0000256" key="5">
    <source>
        <dbReference type="ARBA" id="ARBA00022725"/>
    </source>
</evidence>
<accession>A0A1S4JDA6</accession>
<keyword evidence="4 10" id="KW-0812">Transmembrane</keyword>
<dbReference type="Pfam" id="PF02949">
    <property type="entry name" value="7tm_6"/>
    <property type="match status" value="1"/>
</dbReference>
<keyword evidence="5 10" id="KW-0552">Olfaction</keyword>
<name>A0A1S4JDA6_CULQU</name>
<feature type="transmembrane region" description="Helical" evidence="10">
    <location>
        <begin position="166"/>
        <end position="186"/>
    </location>
</feature>
<dbReference type="GO" id="GO:0004984">
    <property type="term" value="F:olfactory receptor activity"/>
    <property type="evidence" value="ECO:0007669"/>
    <property type="project" value="InterPro"/>
</dbReference>
<evidence type="ECO:0000313" key="12">
    <source>
        <dbReference type="Proteomes" id="UP000002320"/>
    </source>
</evidence>
<dbReference type="VEuPathDB" id="VectorBase:CQUJHB003809"/>
<dbReference type="GO" id="GO:0007165">
    <property type="term" value="P:signal transduction"/>
    <property type="evidence" value="ECO:0007669"/>
    <property type="project" value="UniProtKB-KW"/>
</dbReference>
<evidence type="ECO:0000256" key="9">
    <source>
        <dbReference type="ARBA" id="ARBA00023224"/>
    </source>
</evidence>
<dbReference type="AlphaFoldDB" id="A0A1S4JDA6"/>
<evidence type="ECO:0000256" key="1">
    <source>
        <dbReference type="ARBA" id="ARBA00004651"/>
    </source>
</evidence>
<dbReference type="EnsemblMetazoa" id="CPIJ005110-RA">
    <property type="protein sequence ID" value="CPIJ005110-PA"/>
    <property type="gene ID" value="CPIJ005110"/>
</dbReference>
<protein>
    <recommendedName>
        <fullName evidence="10">Odorant receptor</fullName>
    </recommendedName>
</protein>
<evidence type="ECO:0000313" key="11">
    <source>
        <dbReference type="EnsemblMetazoa" id="CPIJ005110-PA"/>
    </source>
</evidence>
<comment type="caution">
    <text evidence="10">Lacks conserved residue(s) required for the propagation of feature annotation.</text>
</comment>
<dbReference type="OrthoDB" id="6765072at2759"/>
<dbReference type="PANTHER" id="PTHR21137">
    <property type="entry name" value="ODORANT RECEPTOR"/>
    <property type="match status" value="1"/>
</dbReference>
<feature type="transmembrane region" description="Helical" evidence="10">
    <location>
        <begin position="135"/>
        <end position="159"/>
    </location>
</feature>
<sequence length="393" mass="44928">MTRETSKPTTNEGSLCEFRKSFETVRKASYMIGIDTSTPERDTNIRIIGSNLFLMALYVVCLYSGWFLRADWYSLLELSVCLLLTLQGSSKMWTAIVHKVRYFELFQTTERIYERFDSDERNRPILIDVIAKMNLLIKGIVIVYVSSGLLIVVVVVLYASITRQKFLALTAFIPFVDYTTSAGYILHSMLHLSMIVICVDGYLAADVAFIITVVPIIAYGNCLQNEIRHLNLLLQTPQRNEKLITENLVRICQLHQMIVEFEQDAVEHFKFGCAVQILFQSGTLLVTIFLTYICGYLQAACIFMALFFQLTQYCALGTIVTAKKNNQMIIDIYDIEWYLLDKPQQRIVSFMLFRAQTAKDLSVGGVAPLNVVTYVKIMKAIYSYLAMLMTFVE</sequence>
<keyword evidence="7 10" id="KW-0472">Membrane</keyword>
<keyword evidence="2" id="KW-1003">Cell membrane</keyword>
<comment type="subcellular location">
    <subcellularLocation>
        <location evidence="1 10">Cell membrane</location>
        <topology evidence="1 10">Multi-pass membrane protein</topology>
    </subcellularLocation>
</comment>
<keyword evidence="8 10" id="KW-0675">Receptor</keyword>
<evidence type="ECO:0000256" key="8">
    <source>
        <dbReference type="ARBA" id="ARBA00023170"/>
    </source>
</evidence>
<dbReference type="Proteomes" id="UP000002320">
    <property type="component" value="Unassembled WGS sequence"/>
</dbReference>
<feature type="transmembrane region" description="Helical" evidence="10">
    <location>
        <begin position="284"/>
        <end position="308"/>
    </location>
</feature>
<dbReference type="VEuPathDB" id="VectorBase:CPIJ005110"/>
<evidence type="ECO:0000256" key="3">
    <source>
        <dbReference type="ARBA" id="ARBA00022606"/>
    </source>
</evidence>
<dbReference type="GO" id="GO:0005549">
    <property type="term" value="F:odorant binding"/>
    <property type="evidence" value="ECO:0007669"/>
    <property type="project" value="InterPro"/>
</dbReference>
<evidence type="ECO:0000256" key="6">
    <source>
        <dbReference type="ARBA" id="ARBA00022989"/>
    </source>
</evidence>
<feature type="transmembrane region" description="Helical" evidence="10">
    <location>
        <begin position="192"/>
        <end position="219"/>
    </location>
</feature>
<reference evidence="11" key="1">
    <citation type="submission" date="2020-05" db="UniProtKB">
        <authorList>
            <consortium name="EnsemblMetazoa"/>
        </authorList>
    </citation>
    <scope>IDENTIFICATION</scope>
    <source>
        <strain evidence="11">JHB</strain>
    </source>
</reference>
<feature type="transmembrane region" description="Helical" evidence="10">
    <location>
        <begin position="47"/>
        <end position="68"/>
    </location>
</feature>
<proteinExistence type="inferred from homology"/>
<keyword evidence="9 10" id="KW-0807">Transducer</keyword>
<evidence type="ECO:0000256" key="10">
    <source>
        <dbReference type="RuleBase" id="RU351113"/>
    </source>
</evidence>
<evidence type="ECO:0000256" key="7">
    <source>
        <dbReference type="ARBA" id="ARBA00023136"/>
    </source>
</evidence>
<organism evidence="11 12">
    <name type="scientific">Culex quinquefasciatus</name>
    <name type="common">Southern house mosquito</name>
    <name type="synonym">Culex pungens</name>
    <dbReference type="NCBI Taxonomy" id="7176"/>
    <lineage>
        <taxon>Eukaryota</taxon>
        <taxon>Metazoa</taxon>
        <taxon>Ecdysozoa</taxon>
        <taxon>Arthropoda</taxon>
        <taxon>Hexapoda</taxon>
        <taxon>Insecta</taxon>
        <taxon>Pterygota</taxon>
        <taxon>Neoptera</taxon>
        <taxon>Endopterygota</taxon>
        <taxon>Diptera</taxon>
        <taxon>Nematocera</taxon>
        <taxon>Culicoidea</taxon>
        <taxon>Culicidae</taxon>
        <taxon>Culicinae</taxon>
        <taxon>Culicini</taxon>
        <taxon>Culex</taxon>
        <taxon>Culex</taxon>
    </lineage>
</organism>
<evidence type="ECO:0000256" key="2">
    <source>
        <dbReference type="ARBA" id="ARBA00022475"/>
    </source>
</evidence>
<keyword evidence="12" id="KW-1185">Reference proteome</keyword>
<dbReference type="PANTHER" id="PTHR21137:SF35">
    <property type="entry name" value="ODORANT RECEPTOR 19A-RELATED"/>
    <property type="match status" value="1"/>
</dbReference>
<dbReference type="InParanoid" id="A0A1S4JDA6"/>
<keyword evidence="3 10" id="KW-0716">Sensory transduction</keyword>
<evidence type="ECO:0000256" key="4">
    <source>
        <dbReference type="ARBA" id="ARBA00022692"/>
    </source>
</evidence>
<dbReference type="InterPro" id="IPR004117">
    <property type="entry name" value="7tm6_olfct_rcpt"/>
</dbReference>
<comment type="similarity">
    <text evidence="10">Belongs to the insect chemoreceptor superfamily. Heteromeric odorant receptor channel (TC 1.A.69) family.</text>
</comment>
<dbReference type="GO" id="GO:0005886">
    <property type="term" value="C:plasma membrane"/>
    <property type="evidence" value="ECO:0007669"/>
    <property type="project" value="UniProtKB-SubCell"/>
</dbReference>
<dbReference type="FunCoup" id="A0A1S4JDA6">
    <property type="interactions" value="3"/>
</dbReference>